<evidence type="ECO:0000259" key="5">
    <source>
        <dbReference type="PROSITE" id="PS51764"/>
    </source>
</evidence>
<dbReference type="PANTHER" id="PTHR40079:SF4">
    <property type="entry name" value="GH26 DOMAIN-CONTAINING PROTEIN-RELATED"/>
    <property type="match status" value="1"/>
</dbReference>
<evidence type="ECO:0000313" key="7">
    <source>
        <dbReference type="Proteomes" id="UP001597557"/>
    </source>
</evidence>
<dbReference type="RefSeq" id="WP_377184828.1">
    <property type="nucleotide sequence ID" value="NZ_JBHUPD010000002.1"/>
</dbReference>
<dbReference type="GO" id="GO:0016787">
    <property type="term" value="F:hydrolase activity"/>
    <property type="evidence" value="ECO:0007669"/>
    <property type="project" value="UniProtKB-KW"/>
</dbReference>
<feature type="active site" description="Nucleophile" evidence="4">
    <location>
        <position position="242"/>
    </location>
</feature>
<protein>
    <submittedName>
        <fullName evidence="6">Glycosyl hydrolase</fullName>
    </submittedName>
</protein>
<keyword evidence="7" id="KW-1185">Reference proteome</keyword>
<evidence type="ECO:0000256" key="4">
    <source>
        <dbReference type="PROSITE-ProRule" id="PRU01100"/>
    </source>
</evidence>
<keyword evidence="2 4" id="KW-0378">Hydrolase</keyword>
<sequence length="319" mass="37668">MELSNPNASREAKALYCYLKAMYGHKMLAGQMTSNWGFDELKYLHDSVGKQPAIRGMDFIDSSKNQNEVKFAKRWWRKGGIPTIMWHWGAPAKGNGYENAKKVVDIDKVFEYGTPENTAFWKELDEKAKLLEKLKRKHIPVLWRPFHELNGDWFWWGKDGSQQFKKLWITMYNYYVHEKHLDNLIWVLCYADRPNSAWYPGRQYVDIAGADTYQTEENVPRAAMYNGVKAIVGDVMPIPMHECGIPPDPEKSFADDVKWSWFMEWHTDYLKKVPVKYLRKVYSSDLVITLDKVPDIMKIYGERKPSFWHRLKRFFGQLF</sequence>
<feature type="active site" description="Proton donor" evidence="4">
    <location>
        <position position="148"/>
    </location>
</feature>
<gene>
    <name evidence="6" type="ORF">ACFS5N_09855</name>
</gene>
<dbReference type="EMBL" id="JBHUPD010000002">
    <property type="protein sequence ID" value="MFD2872772.1"/>
    <property type="molecule type" value="Genomic_DNA"/>
</dbReference>
<evidence type="ECO:0000256" key="2">
    <source>
        <dbReference type="ARBA" id="ARBA00022801"/>
    </source>
</evidence>
<evidence type="ECO:0000256" key="3">
    <source>
        <dbReference type="ARBA" id="ARBA00023295"/>
    </source>
</evidence>
<dbReference type="SUPFAM" id="SSF51445">
    <property type="entry name" value="(Trans)glycosidases"/>
    <property type="match status" value="1"/>
</dbReference>
<feature type="domain" description="GH26" evidence="5">
    <location>
        <begin position="10"/>
        <end position="291"/>
    </location>
</feature>
<organism evidence="6 7">
    <name type="scientific">Mucilaginibacter ximonensis</name>
    <dbReference type="NCBI Taxonomy" id="538021"/>
    <lineage>
        <taxon>Bacteria</taxon>
        <taxon>Pseudomonadati</taxon>
        <taxon>Bacteroidota</taxon>
        <taxon>Sphingobacteriia</taxon>
        <taxon>Sphingobacteriales</taxon>
        <taxon>Sphingobacteriaceae</taxon>
        <taxon>Mucilaginibacter</taxon>
    </lineage>
</organism>
<dbReference type="Pfam" id="PF02156">
    <property type="entry name" value="Glyco_hydro_26"/>
    <property type="match status" value="1"/>
</dbReference>
<evidence type="ECO:0000256" key="1">
    <source>
        <dbReference type="ARBA" id="ARBA00007754"/>
    </source>
</evidence>
<dbReference type="InterPro" id="IPR017853">
    <property type="entry name" value="GH"/>
</dbReference>
<dbReference type="Proteomes" id="UP001597557">
    <property type="component" value="Unassembled WGS sequence"/>
</dbReference>
<accession>A0ABW5YBQ5</accession>
<comment type="similarity">
    <text evidence="1 4">Belongs to the glycosyl hydrolase 26 family.</text>
</comment>
<reference evidence="7" key="1">
    <citation type="journal article" date="2019" name="Int. J. Syst. Evol. Microbiol.">
        <title>The Global Catalogue of Microorganisms (GCM) 10K type strain sequencing project: providing services to taxonomists for standard genome sequencing and annotation.</title>
        <authorList>
            <consortium name="The Broad Institute Genomics Platform"/>
            <consortium name="The Broad Institute Genome Sequencing Center for Infectious Disease"/>
            <person name="Wu L."/>
            <person name="Ma J."/>
        </authorList>
    </citation>
    <scope>NUCLEOTIDE SEQUENCE [LARGE SCALE GENOMIC DNA]</scope>
    <source>
        <strain evidence="7">KCTC 22437</strain>
    </source>
</reference>
<dbReference type="PANTHER" id="PTHR40079">
    <property type="entry name" value="MANNAN ENDO-1,4-BETA-MANNOSIDASE E-RELATED"/>
    <property type="match status" value="1"/>
</dbReference>
<dbReference type="PROSITE" id="PS51764">
    <property type="entry name" value="GH26"/>
    <property type="match status" value="1"/>
</dbReference>
<keyword evidence="3 4" id="KW-0326">Glycosidase</keyword>
<name>A0ABW5YBQ5_9SPHI</name>
<comment type="caution">
    <text evidence="6">The sequence shown here is derived from an EMBL/GenBank/DDBJ whole genome shotgun (WGS) entry which is preliminary data.</text>
</comment>
<dbReference type="Gene3D" id="3.20.20.80">
    <property type="entry name" value="Glycosidases"/>
    <property type="match status" value="1"/>
</dbReference>
<evidence type="ECO:0000313" key="6">
    <source>
        <dbReference type="EMBL" id="MFD2872772.1"/>
    </source>
</evidence>
<dbReference type="InterPro" id="IPR000805">
    <property type="entry name" value="Glyco_hydro_26"/>
</dbReference>
<dbReference type="PRINTS" id="PR00739">
    <property type="entry name" value="GLHYDRLASE26"/>
</dbReference>
<dbReference type="InterPro" id="IPR022790">
    <property type="entry name" value="GH26_dom"/>
</dbReference>
<proteinExistence type="inferred from homology"/>